<proteinExistence type="predicted"/>
<keyword evidence="6" id="KW-0325">Glycoprotein</keyword>
<evidence type="ECO:0000256" key="8">
    <source>
        <dbReference type="SAM" id="Coils"/>
    </source>
</evidence>
<feature type="compositionally biased region" description="Basic and acidic residues" evidence="9">
    <location>
        <begin position="284"/>
        <end position="303"/>
    </location>
</feature>
<dbReference type="CDD" id="cd21176">
    <property type="entry name" value="LPMO_auxiliary-like"/>
    <property type="match status" value="1"/>
</dbReference>
<evidence type="ECO:0000256" key="5">
    <source>
        <dbReference type="ARBA" id="ARBA00023136"/>
    </source>
</evidence>
<keyword evidence="3" id="KW-0336">GPI-anchor</keyword>
<dbReference type="Pfam" id="PF20238">
    <property type="entry name" value="BIM1-like_dom"/>
    <property type="match status" value="1"/>
</dbReference>
<dbReference type="InterPro" id="IPR046530">
    <property type="entry name" value="BIM1-like_dom"/>
</dbReference>
<dbReference type="InterPro" id="IPR028565">
    <property type="entry name" value="MHD"/>
</dbReference>
<dbReference type="Pfam" id="PF10291">
    <property type="entry name" value="muHD"/>
    <property type="match status" value="1"/>
</dbReference>
<dbReference type="CDD" id="cd09264">
    <property type="entry name" value="AP_Syp1_MHD"/>
    <property type="match status" value="1"/>
</dbReference>
<feature type="compositionally biased region" description="Basic and acidic residues" evidence="9">
    <location>
        <begin position="366"/>
        <end position="383"/>
    </location>
</feature>
<dbReference type="Gene3D" id="1.20.1270.60">
    <property type="entry name" value="Arfaptin homology (AH) domain/BAR domain"/>
    <property type="match status" value="1"/>
</dbReference>
<evidence type="ECO:0000313" key="11">
    <source>
        <dbReference type="EMBL" id="KAK9770511.1"/>
    </source>
</evidence>
<protein>
    <submittedName>
        <fullName evidence="11">FCH domain-containing protein</fullName>
    </submittedName>
</protein>
<gene>
    <name evidence="11" type="ORF">SCAR479_12782</name>
</gene>
<keyword evidence="7" id="KW-0449">Lipoprotein</keyword>
<sequence length="1121" mass="120984">MDDTMRVEYPSMLASLQPLQAVQVLSDRVKRISKLNVEIADWLQERRRVEEQYVQGLRKLTQFRVPNAQSELGTFQIQWDKIVQSSEGIAMSHHLFATKIEKDVETPLRTFHTKKEMQNIQTIQGNLHNMAKELDDAQKKSEALNKKAGKTSAAKMDQAASRLESAINQWESQAPFVFETLQALDETRLNQIRDVLTQYGTYEGEQVQQKQAEAESVLNSLLDYHTGNEIQAFMAKTTAGKAKVPTRTPLSTTRTSSSVGGANTSLAPPSINAPPPAPSPVAIDDARSSHSGHREEKGGENKLRSRIGTMLGRRRQSIHGGFGQLSPSKGPFGRGTKSSHGVSPRASSSNLAESNNKLPSLVERPNSPDEGLRLSETQEKSSHEGPNGFGGDGAMDTSSTDPTSTHVNGTGTKLSSDIADVPPPPGPPPSQKDPEKDAEGFSVPAASDDPISAAQREAAGTISEEGEPAFKLNIQKEPVADEDPEERQAALSNFTNSLSALGMPTRRAGTVRGRRDVRNTIYVPAPVSESSPLPALNFPSSSSKPNAVAALTSEASVAGTSDTQSIRSSNSLNSIVHFKHPDMHEPGLNSSIMETISATFEGGQMSSVKVNGEIAFSFNPTDPSGSQTHQAIRVNNFSALEVIGPNRIFVANHTPDQPDQFTLDLSHLRPNQATVGFSYRLHVEPASPPTDHVPILLNPLWKPQGDKLGLLLQYKLNPAFKLSNTITLHNVVFLATYEGKASGAQTKPSGTHLKEKHLVYWRLGDITLDASQDWHKIVCRIIGEAGVEPKPGTVEARWEFSPAGQLSDGITISRLEESKGKEVELSDDDPFADAGASDNGEGRWVDVPAVRRFQNPNQSNEMAYTCFYTLVWLFSALVRCHIVISYPGWRGNNLIVNGSVEDTNGLGTGISSTGEVYPYGMQWIYPCGGMPITSNRTQWPVSGGAVAFQPGWFTGHEHALIYINVGFGAIPTNYSVPLLPPFEIIGPSNNPYPGTVCQPFIPIPSGYDVKPGDLATIQVIEAAVHGAGMYSCVDITFVEGLDAAHEMNETNCFNSTDISFAADGPPRTSTNATNTTGVTYSTVAPTQTVTAIVTAASGVVFGPSELGVITMVLIPLLYLLG</sequence>
<dbReference type="CDD" id="cd07650">
    <property type="entry name" value="F-BAR_Syp1p_like"/>
    <property type="match status" value="1"/>
</dbReference>
<feature type="compositionally biased region" description="Pro residues" evidence="9">
    <location>
        <begin position="421"/>
        <end position="431"/>
    </location>
</feature>
<feature type="compositionally biased region" description="Polar residues" evidence="9">
    <location>
        <begin position="336"/>
        <end position="358"/>
    </location>
</feature>
<dbReference type="PROSITE" id="PS51072">
    <property type="entry name" value="MHD"/>
    <property type="match status" value="1"/>
</dbReference>
<dbReference type="SUPFAM" id="SSF103657">
    <property type="entry name" value="BAR/IMD domain-like"/>
    <property type="match status" value="1"/>
</dbReference>
<evidence type="ECO:0000256" key="3">
    <source>
        <dbReference type="ARBA" id="ARBA00022622"/>
    </source>
</evidence>
<organism evidence="11 12">
    <name type="scientific">Seiridium cardinale</name>
    <dbReference type="NCBI Taxonomy" id="138064"/>
    <lineage>
        <taxon>Eukaryota</taxon>
        <taxon>Fungi</taxon>
        <taxon>Dikarya</taxon>
        <taxon>Ascomycota</taxon>
        <taxon>Pezizomycotina</taxon>
        <taxon>Sordariomycetes</taxon>
        <taxon>Xylariomycetidae</taxon>
        <taxon>Amphisphaeriales</taxon>
        <taxon>Sporocadaceae</taxon>
        <taxon>Seiridium</taxon>
    </lineage>
</organism>
<feature type="compositionally biased region" description="Low complexity" evidence="9">
    <location>
        <begin position="245"/>
        <end position="258"/>
    </location>
</feature>
<feature type="coiled-coil region" evidence="8">
    <location>
        <begin position="120"/>
        <end position="173"/>
    </location>
</feature>
<evidence type="ECO:0000256" key="6">
    <source>
        <dbReference type="ARBA" id="ARBA00023180"/>
    </source>
</evidence>
<keyword evidence="5" id="KW-0472">Membrane</keyword>
<reference evidence="11 12" key="1">
    <citation type="submission" date="2024-02" db="EMBL/GenBank/DDBJ databases">
        <title>First draft genome assembly of two strains of Seiridium cardinale.</title>
        <authorList>
            <person name="Emiliani G."/>
            <person name="Scali E."/>
        </authorList>
    </citation>
    <scope>NUCLEOTIDE SEQUENCE [LARGE SCALE GENOMIC DNA]</scope>
    <source>
        <strain evidence="11 12">BM-138-000479</strain>
    </source>
</reference>
<keyword evidence="12" id="KW-1185">Reference proteome</keyword>
<name>A0ABR2X9V5_9PEZI</name>
<keyword evidence="2" id="KW-1003">Cell membrane</keyword>
<evidence type="ECO:0000256" key="7">
    <source>
        <dbReference type="ARBA" id="ARBA00023288"/>
    </source>
</evidence>
<dbReference type="Pfam" id="PF00611">
    <property type="entry name" value="FCH"/>
    <property type="match status" value="1"/>
</dbReference>
<dbReference type="InterPro" id="IPR018808">
    <property type="entry name" value="Muniscin_C"/>
</dbReference>
<keyword evidence="8" id="KW-0175">Coiled coil</keyword>
<dbReference type="SMART" id="SM00055">
    <property type="entry name" value="FCH"/>
    <property type="match status" value="1"/>
</dbReference>
<dbReference type="Proteomes" id="UP001465668">
    <property type="component" value="Unassembled WGS sequence"/>
</dbReference>
<keyword evidence="4" id="KW-0732">Signal</keyword>
<dbReference type="InterPro" id="IPR046936">
    <property type="entry name" value="BIM1-like"/>
</dbReference>
<feature type="region of interest" description="Disordered" evidence="9">
    <location>
        <begin position="239"/>
        <end position="469"/>
    </location>
</feature>
<evidence type="ECO:0000259" key="10">
    <source>
        <dbReference type="PROSITE" id="PS51072"/>
    </source>
</evidence>
<accession>A0ABR2X9V5</accession>
<evidence type="ECO:0000313" key="12">
    <source>
        <dbReference type="Proteomes" id="UP001465668"/>
    </source>
</evidence>
<evidence type="ECO:0000256" key="4">
    <source>
        <dbReference type="ARBA" id="ARBA00022729"/>
    </source>
</evidence>
<dbReference type="InterPro" id="IPR027267">
    <property type="entry name" value="AH/BAR_dom_sf"/>
</dbReference>
<dbReference type="PANTHER" id="PTHR34992">
    <property type="entry name" value="HYPHAL ANASTAMOSIS-7 PROTEIN"/>
    <property type="match status" value="1"/>
</dbReference>
<evidence type="ECO:0000256" key="1">
    <source>
        <dbReference type="ARBA" id="ARBA00004609"/>
    </source>
</evidence>
<dbReference type="InterPro" id="IPR001060">
    <property type="entry name" value="FCH_dom"/>
</dbReference>
<feature type="domain" description="MHD" evidence="10">
    <location>
        <begin position="585"/>
        <end position="843"/>
    </location>
</feature>
<dbReference type="InterPro" id="IPR049609">
    <property type="entry name" value="Syp1-like_MHD"/>
</dbReference>
<dbReference type="EMBL" id="JARVKM010000091">
    <property type="protein sequence ID" value="KAK9770511.1"/>
    <property type="molecule type" value="Genomic_DNA"/>
</dbReference>
<comment type="caution">
    <text evidence="11">The sequence shown here is derived from an EMBL/GenBank/DDBJ whole genome shotgun (WGS) entry which is preliminary data.</text>
</comment>
<evidence type="ECO:0000256" key="2">
    <source>
        <dbReference type="ARBA" id="ARBA00022475"/>
    </source>
</evidence>
<comment type="subcellular location">
    <subcellularLocation>
        <location evidence="1">Cell membrane</location>
        <topology evidence="1">Lipid-anchor</topology>
        <topology evidence="1">GPI-anchor</topology>
    </subcellularLocation>
</comment>
<dbReference type="PANTHER" id="PTHR34992:SF10">
    <property type="entry name" value="COPPER ACQUISITION FACTOR BIM1-LIKE DOMAIN-CONTAINING PROTEIN"/>
    <property type="match status" value="1"/>
</dbReference>
<evidence type="ECO:0000256" key="9">
    <source>
        <dbReference type="SAM" id="MobiDB-lite"/>
    </source>
</evidence>
<feature type="compositionally biased region" description="Polar residues" evidence="9">
    <location>
        <begin position="396"/>
        <end position="415"/>
    </location>
</feature>